<keyword evidence="2" id="KW-0378">Hydrolase</keyword>
<reference evidence="2 3" key="1">
    <citation type="submission" date="2020-01" db="EMBL/GenBank/DDBJ databases">
        <title>Sphingomonas sp. strain CSW-10.</title>
        <authorList>
            <person name="Chen W.-M."/>
        </authorList>
    </citation>
    <scope>NUCLEOTIDE SEQUENCE [LARGE SCALE GENOMIC DNA]</scope>
    <source>
        <strain evidence="2 3">CSW-10</strain>
    </source>
</reference>
<sequence length="383" mass="42836">MILFADAAVAEGGEGDGPSAEQIARVEERRASFPVARLVESIDWYQPLVNVPGRPSSFPRRRVLVANLEPELRAFASETDSFALLVAREGRLIHEYYAPGFTRTSRFDTASMHKAIVSLLIGAAIADGAINSVDDPLSRYLPNLPDDGRGSITLRQLLEMRSGLQTPPVSESAASPYWQTYFGNNLDWSIARWPMHPETRDTFYYANANTQYLLWVLQRSTGQQYVDYLSRRLWQPIGAQDARLWLDREGGSPRGFCCLQASARDWLRIGELIRNQGKWRGESLIPAEWVEAMLAPSIANPNFGRNIWRGSPYAPTRTYGPGVPAVVRSAEPFQRDDTVFIDGSGGQRVYVIPSEGLTIVRIGRPQQDWDDSRLPNLVVGLVQ</sequence>
<dbReference type="Pfam" id="PF00144">
    <property type="entry name" value="Beta-lactamase"/>
    <property type="match status" value="1"/>
</dbReference>
<proteinExistence type="predicted"/>
<name>A0A6M4AZI0_9SPHN</name>
<dbReference type="KEGG" id="slan:GV829_08250"/>
<dbReference type="Proteomes" id="UP000503018">
    <property type="component" value="Chromosome"/>
</dbReference>
<evidence type="ECO:0000313" key="2">
    <source>
        <dbReference type="EMBL" id="QJQ32441.1"/>
    </source>
</evidence>
<gene>
    <name evidence="2" type="ORF">GV829_08250</name>
</gene>
<dbReference type="RefSeq" id="WP_169945700.1">
    <property type="nucleotide sequence ID" value="NZ_CP053015.1"/>
</dbReference>
<evidence type="ECO:0000259" key="1">
    <source>
        <dbReference type="Pfam" id="PF00144"/>
    </source>
</evidence>
<feature type="domain" description="Beta-lactamase-related" evidence="1">
    <location>
        <begin position="81"/>
        <end position="360"/>
    </location>
</feature>
<dbReference type="PANTHER" id="PTHR43283">
    <property type="entry name" value="BETA-LACTAMASE-RELATED"/>
    <property type="match status" value="1"/>
</dbReference>
<evidence type="ECO:0000313" key="3">
    <source>
        <dbReference type="Proteomes" id="UP000503018"/>
    </source>
</evidence>
<keyword evidence="3" id="KW-1185">Reference proteome</keyword>
<dbReference type="InterPro" id="IPR012338">
    <property type="entry name" value="Beta-lactam/transpept-like"/>
</dbReference>
<dbReference type="Gene3D" id="3.40.710.10">
    <property type="entry name" value="DD-peptidase/beta-lactamase superfamily"/>
    <property type="match status" value="1"/>
</dbReference>
<dbReference type="SUPFAM" id="SSF56601">
    <property type="entry name" value="beta-lactamase/transpeptidase-like"/>
    <property type="match status" value="1"/>
</dbReference>
<dbReference type="PANTHER" id="PTHR43283:SF7">
    <property type="entry name" value="BETA-LACTAMASE-RELATED DOMAIN-CONTAINING PROTEIN"/>
    <property type="match status" value="1"/>
</dbReference>
<accession>A0A6M4AZI0</accession>
<dbReference type="InterPro" id="IPR050789">
    <property type="entry name" value="Diverse_Enzym_Activities"/>
</dbReference>
<dbReference type="AlphaFoldDB" id="A0A6M4AZI0"/>
<dbReference type="InterPro" id="IPR001466">
    <property type="entry name" value="Beta-lactam-related"/>
</dbReference>
<dbReference type="EMBL" id="CP053015">
    <property type="protein sequence ID" value="QJQ32441.1"/>
    <property type="molecule type" value="Genomic_DNA"/>
</dbReference>
<organism evidence="2 3">
    <name type="scientific">Sphingomonas lacunae</name>
    <dbReference type="NCBI Taxonomy" id="2698828"/>
    <lineage>
        <taxon>Bacteria</taxon>
        <taxon>Pseudomonadati</taxon>
        <taxon>Pseudomonadota</taxon>
        <taxon>Alphaproteobacteria</taxon>
        <taxon>Sphingomonadales</taxon>
        <taxon>Sphingomonadaceae</taxon>
        <taxon>Sphingomonas</taxon>
    </lineage>
</organism>
<dbReference type="GO" id="GO:0016787">
    <property type="term" value="F:hydrolase activity"/>
    <property type="evidence" value="ECO:0007669"/>
    <property type="project" value="UniProtKB-KW"/>
</dbReference>
<protein>
    <submittedName>
        <fullName evidence="2">Serine hydrolase</fullName>
    </submittedName>
</protein>